<evidence type="ECO:0000313" key="2">
    <source>
        <dbReference type="Proteomes" id="UP000481033"/>
    </source>
</evidence>
<organism evidence="1 2">
    <name type="scientific">Adonisia turfae CCMR0081</name>
    <dbReference type="NCBI Taxonomy" id="2292702"/>
    <lineage>
        <taxon>Bacteria</taxon>
        <taxon>Bacillati</taxon>
        <taxon>Cyanobacteriota</taxon>
        <taxon>Adonisia</taxon>
        <taxon>Adonisia turfae</taxon>
    </lineage>
</organism>
<reference evidence="1 2" key="1">
    <citation type="journal article" date="2020" name="Microb. Ecol.">
        <title>Ecogenomics of the Marine Benthic Filamentous Cyanobacterium Adonisia.</title>
        <authorList>
            <person name="Walter J.M."/>
            <person name="Coutinho F.H."/>
            <person name="Leomil L."/>
            <person name="Hargreaves P.I."/>
            <person name="Campeao M.E."/>
            <person name="Vieira V.V."/>
            <person name="Silva B.S."/>
            <person name="Fistarol G.O."/>
            <person name="Salomon P.S."/>
            <person name="Sawabe T."/>
            <person name="Mino S."/>
            <person name="Hosokawa M."/>
            <person name="Miyashita H."/>
            <person name="Maruyama F."/>
            <person name="van Verk M.C."/>
            <person name="Dutilh B.E."/>
            <person name="Thompson C.C."/>
            <person name="Thompson F.L."/>
        </authorList>
    </citation>
    <scope>NUCLEOTIDE SEQUENCE [LARGE SCALE GENOMIC DNA]</scope>
    <source>
        <strain evidence="1 2">CCMR0081</strain>
    </source>
</reference>
<dbReference type="Proteomes" id="UP000481033">
    <property type="component" value="Unassembled WGS sequence"/>
</dbReference>
<evidence type="ECO:0000313" key="1">
    <source>
        <dbReference type="EMBL" id="NEZ56649.1"/>
    </source>
</evidence>
<name>A0A6M0RKG7_9CYAN</name>
<sequence length="181" mass="20886">MHYGLPDTNASLTLHFLKEHLLRVIDNLQEVADIYIDSNVYSKTVSVNNCQSALLYQFKGNEWINVEFLACRPKFDFIKGIVSSLNCEVVFLTVCDTEDSIRYTHYTSAGIISHFSYPSDDLEDEYEGDWSTADIFLKDQQISAFYACWSRQARHNNVATIVDERLNVDDFVGIFRIIFRS</sequence>
<gene>
    <name evidence="1" type="ORF">DXZ20_13375</name>
</gene>
<dbReference type="EMBL" id="QXHD01000004">
    <property type="protein sequence ID" value="NEZ56649.1"/>
    <property type="molecule type" value="Genomic_DNA"/>
</dbReference>
<accession>A0A6M0RKG7</accession>
<protein>
    <submittedName>
        <fullName evidence="1">Uncharacterized protein</fullName>
    </submittedName>
</protein>
<proteinExistence type="predicted"/>
<comment type="caution">
    <text evidence="1">The sequence shown here is derived from an EMBL/GenBank/DDBJ whole genome shotgun (WGS) entry which is preliminary data.</text>
</comment>
<keyword evidence="2" id="KW-1185">Reference proteome</keyword>
<dbReference type="AlphaFoldDB" id="A0A6M0RKG7"/>